<dbReference type="Pfam" id="PF00455">
    <property type="entry name" value="DeoRC"/>
    <property type="match status" value="1"/>
</dbReference>
<dbReference type="PROSITE" id="PS51000">
    <property type="entry name" value="HTH_DEOR_2"/>
    <property type="match status" value="1"/>
</dbReference>
<protein>
    <submittedName>
        <fullName evidence="6">DeoR family transcriptional regulator</fullName>
    </submittedName>
</protein>
<evidence type="ECO:0000256" key="2">
    <source>
        <dbReference type="ARBA" id="ARBA00023125"/>
    </source>
</evidence>
<dbReference type="SMART" id="SM00420">
    <property type="entry name" value="HTH_DEOR"/>
    <property type="match status" value="1"/>
</dbReference>
<dbReference type="PROSITE" id="PS00894">
    <property type="entry name" value="HTH_DEOR_1"/>
    <property type="match status" value="1"/>
</dbReference>
<keyword evidence="2" id="KW-0238">DNA-binding</keyword>
<dbReference type="PANTHER" id="PTHR30363">
    <property type="entry name" value="HTH-TYPE TRANSCRIPTIONAL REGULATOR SRLR-RELATED"/>
    <property type="match status" value="1"/>
</dbReference>
<dbReference type="GO" id="GO:0003677">
    <property type="term" value="F:DNA binding"/>
    <property type="evidence" value="ECO:0007669"/>
    <property type="project" value="UniProtKB-KW"/>
</dbReference>
<dbReference type="KEGG" id="pace:A6070_03945"/>
<dbReference type="AlphaFoldDB" id="A0A1L3GI13"/>
<dbReference type="GO" id="GO:0003700">
    <property type="term" value="F:DNA-binding transcription factor activity"/>
    <property type="evidence" value="ECO:0007669"/>
    <property type="project" value="InterPro"/>
</dbReference>
<feature type="region of interest" description="Disordered" evidence="4">
    <location>
        <begin position="1"/>
        <end position="23"/>
    </location>
</feature>
<dbReference type="InterPro" id="IPR050313">
    <property type="entry name" value="Carb_Metab_HTH_regulators"/>
</dbReference>
<evidence type="ECO:0000313" key="7">
    <source>
        <dbReference type="Proteomes" id="UP000182264"/>
    </source>
</evidence>
<dbReference type="InterPro" id="IPR037171">
    <property type="entry name" value="NagB/RpiA_transferase-like"/>
</dbReference>
<evidence type="ECO:0000256" key="1">
    <source>
        <dbReference type="ARBA" id="ARBA00023015"/>
    </source>
</evidence>
<dbReference type="SMART" id="SM01134">
    <property type="entry name" value="DeoRC"/>
    <property type="match status" value="1"/>
</dbReference>
<gene>
    <name evidence="6" type="ORF">A7E75_09945</name>
</gene>
<sequence length="275" mass="31162">MLEENGKITRSESASGSNDQLLPAERHMRIRNLLRERLTIRVTELSDMMGVSEMTIRRDLETLERQGLLERTYGGAVYRQERMTHEEPYETRLKELPDIKDQIGRKAASLIEPHDTLLLHSGTTALYVLRHLDPEIPVRVYTNNVGAIQEVKGKRAELILLGGEYRPETHSMEGPLTMETLQELHPKKTFLIPDGISFRDGITTPSFTEAALERAMIQQTRGQVIVLATHNSFGRVADLVVAPIDKVDLLIVDHKLPEEYLRDLKALGIRVLVAD</sequence>
<dbReference type="OrthoDB" id="9797223at2"/>
<dbReference type="InterPro" id="IPR001034">
    <property type="entry name" value="DeoR_HTH"/>
</dbReference>
<accession>A0A1L3GI13</accession>
<feature type="compositionally biased region" description="Basic and acidic residues" evidence="4">
    <location>
        <begin position="1"/>
        <end position="10"/>
    </location>
</feature>
<dbReference type="InterPro" id="IPR018356">
    <property type="entry name" value="Tscrpt_reg_HTH_DeoR_CS"/>
</dbReference>
<evidence type="ECO:0000256" key="4">
    <source>
        <dbReference type="SAM" id="MobiDB-lite"/>
    </source>
</evidence>
<dbReference type="RefSeq" id="WP_072287148.1">
    <property type="nucleotide sequence ID" value="NZ_CP015455.1"/>
</dbReference>
<dbReference type="PANTHER" id="PTHR30363:SF44">
    <property type="entry name" value="AGA OPERON TRANSCRIPTIONAL REPRESSOR-RELATED"/>
    <property type="match status" value="1"/>
</dbReference>
<reference evidence="6 7" key="1">
    <citation type="journal article" date="2017" name="Genome Announc.">
        <title>Complete Genome Sequences of Two Acetylene-Fermenting Pelobacter acetylenicus Strains.</title>
        <authorList>
            <person name="Sutton J.M."/>
            <person name="Baesman S.M."/>
            <person name="Fierst J.L."/>
            <person name="Poret-Peterson A.T."/>
            <person name="Oremland R.S."/>
            <person name="Dunlap D.S."/>
            <person name="Akob D.M."/>
        </authorList>
    </citation>
    <scope>NUCLEOTIDE SEQUENCE [LARGE SCALE GENOMIC DNA]</scope>
    <source>
        <strain evidence="6 7">DSM 3247</strain>
    </source>
</reference>
<dbReference type="PRINTS" id="PR00037">
    <property type="entry name" value="HTHLACR"/>
</dbReference>
<evidence type="ECO:0000313" key="6">
    <source>
        <dbReference type="EMBL" id="APG25298.1"/>
    </source>
</evidence>
<organism evidence="6 7">
    <name type="scientific">Syntrophotalea acetylenica</name>
    <name type="common">Pelobacter acetylenicus</name>
    <dbReference type="NCBI Taxonomy" id="29542"/>
    <lineage>
        <taxon>Bacteria</taxon>
        <taxon>Pseudomonadati</taxon>
        <taxon>Thermodesulfobacteriota</taxon>
        <taxon>Desulfuromonadia</taxon>
        <taxon>Desulfuromonadales</taxon>
        <taxon>Syntrophotaleaceae</taxon>
        <taxon>Syntrophotalea</taxon>
    </lineage>
</organism>
<evidence type="ECO:0000256" key="3">
    <source>
        <dbReference type="ARBA" id="ARBA00023163"/>
    </source>
</evidence>
<evidence type="ECO:0000259" key="5">
    <source>
        <dbReference type="PROSITE" id="PS51000"/>
    </source>
</evidence>
<keyword evidence="7" id="KW-1185">Reference proteome</keyword>
<feature type="compositionally biased region" description="Polar residues" evidence="4">
    <location>
        <begin position="11"/>
        <end position="20"/>
    </location>
</feature>
<dbReference type="SUPFAM" id="SSF46785">
    <property type="entry name" value="Winged helix' DNA-binding domain"/>
    <property type="match status" value="1"/>
</dbReference>
<name>A0A1L3GI13_SYNAC</name>
<dbReference type="Gene3D" id="1.10.10.10">
    <property type="entry name" value="Winged helix-like DNA-binding domain superfamily/Winged helix DNA-binding domain"/>
    <property type="match status" value="1"/>
</dbReference>
<proteinExistence type="predicted"/>
<dbReference type="InterPro" id="IPR036388">
    <property type="entry name" value="WH-like_DNA-bd_sf"/>
</dbReference>
<dbReference type="SUPFAM" id="SSF100950">
    <property type="entry name" value="NagB/RpiA/CoA transferase-like"/>
    <property type="match status" value="1"/>
</dbReference>
<dbReference type="InterPro" id="IPR014036">
    <property type="entry name" value="DeoR-like_C"/>
</dbReference>
<dbReference type="STRING" id="29542.A6070_03945"/>
<dbReference type="EMBL" id="CP015518">
    <property type="protein sequence ID" value="APG25298.1"/>
    <property type="molecule type" value="Genomic_DNA"/>
</dbReference>
<dbReference type="InterPro" id="IPR036390">
    <property type="entry name" value="WH_DNA-bd_sf"/>
</dbReference>
<keyword evidence="3" id="KW-0804">Transcription</keyword>
<feature type="domain" description="HTH deoR-type" evidence="5">
    <location>
        <begin position="23"/>
        <end position="78"/>
    </location>
</feature>
<keyword evidence="1" id="KW-0805">Transcription regulation</keyword>
<dbReference type="Proteomes" id="UP000182264">
    <property type="component" value="Chromosome"/>
</dbReference>
<dbReference type="Pfam" id="PF08220">
    <property type="entry name" value="HTH_DeoR"/>
    <property type="match status" value="1"/>
</dbReference>